<dbReference type="PROSITE" id="PS00503">
    <property type="entry name" value="PECTINESTERASE_2"/>
    <property type="match status" value="1"/>
</dbReference>
<gene>
    <name evidence="7" type="ORF">QM524_03290</name>
</gene>
<evidence type="ECO:0000256" key="5">
    <source>
        <dbReference type="RuleBase" id="RU000589"/>
    </source>
</evidence>
<keyword evidence="3 5" id="KW-0063">Aspartyl esterase</keyword>
<evidence type="ECO:0000256" key="3">
    <source>
        <dbReference type="ARBA" id="ARBA00023085"/>
    </source>
</evidence>
<evidence type="ECO:0000256" key="1">
    <source>
        <dbReference type="ARBA" id="ARBA00008891"/>
    </source>
</evidence>
<comment type="similarity">
    <text evidence="1">Belongs to the pectinesterase family.</text>
</comment>
<dbReference type="RefSeq" id="WP_283343473.1">
    <property type="nucleotide sequence ID" value="NZ_JASHIF010000002.1"/>
</dbReference>
<protein>
    <recommendedName>
        <fullName evidence="5">Pectinesterase</fullName>
        <ecNumber evidence="5">3.1.1.11</ecNumber>
    </recommendedName>
</protein>
<keyword evidence="5" id="KW-0732">Signal</keyword>
<dbReference type="EMBL" id="JASHIF010000002">
    <property type="protein sequence ID" value="MDI9858228.1"/>
    <property type="molecule type" value="Genomic_DNA"/>
</dbReference>
<dbReference type="InterPro" id="IPR011050">
    <property type="entry name" value="Pectin_lyase_fold/virulence"/>
</dbReference>
<name>A0ABT6Y3T5_9BACT</name>
<dbReference type="EC" id="3.1.1.11" evidence="5"/>
<evidence type="ECO:0000313" key="7">
    <source>
        <dbReference type="EMBL" id="MDI9858228.1"/>
    </source>
</evidence>
<dbReference type="PANTHER" id="PTHR31321:SF57">
    <property type="entry name" value="PECTINESTERASE 53-RELATED"/>
    <property type="match status" value="1"/>
</dbReference>
<accession>A0ABT6Y3T5</accession>
<comment type="caution">
    <text evidence="7">The sequence shown here is derived from an EMBL/GenBank/DDBJ whole genome shotgun (WGS) entry which is preliminary data.</text>
</comment>
<feature type="signal peptide" evidence="5">
    <location>
        <begin position="1"/>
        <end position="22"/>
    </location>
</feature>
<organism evidence="7 8">
    <name type="scientific">Flectobacillus roseus</name>
    <dbReference type="NCBI Taxonomy" id="502259"/>
    <lineage>
        <taxon>Bacteria</taxon>
        <taxon>Pseudomonadati</taxon>
        <taxon>Bacteroidota</taxon>
        <taxon>Cytophagia</taxon>
        <taxon>Cytophagales</taxon>
        <taxon>Flectobacillaceae</taxon>
        <taxon>Flectobacillus</taxon>
    </lineage>
</organism>
<dbReference type="Gene3D" id="2.160.20.10">
    <property type="entry name" value="Single-stranded right-handed beta-helix, Pectin lyase-like"/>
    <property type="match status" value="1"/>
</dbReference>
<feature type="active site" evidence="4">
    <location>
        <position position="181"/>
    </location>
</feature>
<keyword evidence="2 5" id="KW-0378">Hydrolase</keyword>
<evidence type="ECO:0000313" key="8">
    <source>
        <dbReference type="Proteomes" id="UP001236507"/>
    </source>
</evidence>
<feature type="domain" description="Pectinesterase catalytic" evidence="6">
    <location>
        <begin position="30"/>
        <end position="311"/>
    </location>
</feature>
<evidence type="ECO:0000256" key="2">
    <source>
        <dbReference type="ARBA" id="ARBA00022801"/>
    </source>
</evidence>
<dbReference type="SUPFAM" id="SSF51126">
    <property type="entry name" value="Pectin lyase-like"/>
    <property type="match status" value="1"/>
</dbReference>
<dbReference type="InterPro" id="IPR012334">
    <property type="entry name" value="Pectin_lyas_fold"/>
</dbReference>
<proteinExistence type="inferred from homology"/>
<comment type="catalytic activity">
    <reaction evidence="5">
        <text>[(1-&gt;4)-alpha-D-galacturonosyl methyl ester](n) + n H2O = [(1-&gt;4)-alpha-D-galacturonosyl](n) + n methanol + n H(+)</text>
        <dbReference type="Rhea" id="RHEA:22380"/>
        <dbReference type="Rhea" id="RHEA-COMP:14570"/>
        <dbReference type="Rhea" id="RHEA-COMP:14573"/>
        <dbReference type="ChEBI" id="CHEBI:15377"/>
        <dbReference type="ChEBI" id="CHEBI:15378"/>
        <dbReference type="ChEBI" id="CHEBI:17790"/>
        <dbReference type="ChEBI" id="CHEBI:140522"/>
        <dbReference type="ChEBI" id="CHEBI:140523"/>
        <dbReference type="EC" id="3.1.1.11"/>
    </reaction>
</comment>
<dbReference type="Proteomes" id="UP001236507">
    <property type="component" value="Unassembled WGS sequence"/>
</dbReference>
<dbReference type="PANTHER" id="PTHR31321">
    <property type="entry name" value="ACYL-COA THIOESTER HYDROLASE YBHC-RELATED"/>
    <property type="match status" value="1"/>
</dbReference>
<evidence type="ECO:0000256" key="4">
    <source>
        <dbReference type="PROSITE-ProRule" id="PRU10040"/>
    </source>
</evidence>
<keyword evidence="8" id="KW-1185">Reference proteome</keyword>
<feature type="chain" id="PRO_5044950475" description="Pectinesterase" evidence="5">
    <location>
        <begin position="23"/>
        <end position="326"/>
    </location>
</feature>
<dbReference type="Pfam" id="PF01095">
    <property type="entry name" value="Pectinesterase"/>
    <property type="match status" value="1"/>
</dbReference>
<dbReference type="InterPro" id="IPR033131">
    <property type="entry name" value="Pectinesterase_Asp_AS"/>
</dbReference>
<comment type="pathway">
    <text evidence="5">Glycan metabolism; pectin degradation; 2-dehydro-3-deoxy-D-gluconate from pectin: step 1/5.</text>
</comment>
<sequence length="326" mass="36552">MFSRIFTSIAFILSLSISSVNAQALKVQHDLVVAKDGSGDFKYIQDAINAIRVYLPKGITIKIKKGKYLEKLDIPSTLTNIKFVGEDKDSTIISYNDYSGKGKMETFDSYTLRVMGNNLSFENLTIENTAGRVGQAVALHVEGDRCVFKNCRFLGNQDTIFASGENSRQLFEDCYIEGTVDFIFGSSTALFERCHIHSKADGYVSAASTPDWVVYGYVFKNCKLTADANVTKVYLGRPWRDFAKTVFIDCEVGSHIVPEGWNNWGRPSTENTVFYAEYNTTGTGANQTKRVKWSKSLTKTEALTYSKSEIFAGKIIQELSKFWLDK</sequence>
<reference evidence="7 8" key="1">
    <citation type="submission" date="2023-05" db="EMBL/GenBank/DDBJ databases">
        <title>Novel species of genus Flectobacillus isolated from stream in China.</title>
        <authorList>
            <person name="Lu H."/>
        </authorList>
    </citation>
    <scope>NUCLEOTIDE SEQUENCE [LARGE SCALE GENOMIC DNA]</scope>
    <source>
        <strain evidence="7 8">KCTC 42575</strain>
    </source>
</reference>
<evidence type="ECO:0000259" key="6">
    <source>
        <dbReference type="Pfam" id="PF01095"/>
    </source>
</evidence>
<dbReference type="InterPro" id="IPR000070">
    <property type="entry name" value="Pectinesterase_cat"/>
</dbReference>